<feature type="compositionally biased region" description="Low complexity" evidence="1">
    <location>
        <begin position="30"/>
        <end position="43"/>
    </location>
</feature>
<feature type="region of interest" description="Disordered" evidence="1">
    <location>
        <begin position="22"/>
        <end position="49"/>
    </location>
</feature>
<sequence>MNRIVVLGLLATGLLGCAGPEPLPPNAGTPSPRAAMPASRPSPGQVFTAPAPSQAVRDQAALAAGCRADADRIVTTRDRGQLMREDERDARVGTDASIYARRGETDRLGRIYERDRIAEDCVQQNTQTPPRR</sequence>
<name>A0ABT8A237_9PROT</name>
<keyword evidence="3" id="KW-1185">Reference proteome</keyword>
<protein>
    <recommendedName>
        <fullName evidence="4">Lipoprotein</fullName>
    </recommendedName>
</protein>
<comment type="caution">
    <text evidence="2">The sequence shown here is derived from an EMBL/GenBank/DDBJ whole genome shotgun (WGS) entry which is preliminary data.</text>
</comment>
<dbReference type="Proteomes" id="UP001529369">
    <property type="component" value="Unassembled WGS sequence"/>
</dbReference>
<accession>A0ABT8A237</accession>
<evidence type="ECO:0000313" key="2">
    <source>
        <dbReference type="EMBL" id="MDN3563787.1"/>
    </source>
</evidence>
<dbReference type="RefSeq" id="WP_290315544.1">
    <property type="nucleotide sequence ID" value="NZ_JAUFPN010000042.1"/>
</dbReference>
<dbReference type="PROSITE" id="PS51257">
    <property type="entry name" value="PROKAR_LIPOPROTEIN"/>
    <property type="match status" value="1"/>
</dbReference>
<evidence type="ECO:0008006" key="4">
    <source>
        <dbReference type="Google" id="ProtNLM"/>
    </source>
</evidence>
<reference evidence="3" key="1">
    <citation type="journal article" date="2019" name="Int. J. Syst. Evol. Microbiol.">
        <title>The Global Catalogue of Microorganisms (GCM) 10K type strain sequencing project: providing services to taxonomists for standard genome sequencing and annotation.</title>
        <authorList>
            <consortium name="The Broad Institute Genomics Platform"/>
            <consortium name="The Broad Institute Genome Sequencing Center for Infectious Disease"/>
            <person name="Wu L."/>
            <person name="Ma J."/>
        </authorList>
    </citation>
    <scope>NUCLEOTIDE SEQUENCE [LARGE SCALE GENOMIC DNA]</scope>
    <source>
        <strain evidence="3">CECT 7131</strain>
    </source>
</reference>
<evidence type="ECO:0000313" key="3">
    <source>
        <dbReference type="Proteomes" id="UP001529369"/>
    </source>
</evidence>
<proteinExistence type="predicted"/>
<evidence type="ECO:0000256" key="1">
    <source>
        <dbReference type="SAM" id="MobiDB-lite"/>
    </source>
</evidence>
<organism evidence="2 3">
    <name type="scientific">Paeniroseomonas aquatica</name>
    <dbReference type="NCBI Taxonomy" id="373043"/>
    <lineage>
        <taxon>Bacteria</taxon>
        <taxon>Pseudomonadati</taxon>
        <taxon>Pseudomonadota</taxon>
        <taxon>Alphaproteobacteria</taxon>
        <taxon>Acetobacterales</taxon>
        <taxon>Acetobacteraceae</taxon>
        <taxon>Paeniroseomonas</taxon>
    </lineage>
</organism>
<gene>
    <name evidence="2" type="ORF">QWZ14_05280</name>
</gene>
<dbReference type="EMBL" id="JAUFPN010000042">
    <property type="protein sequence ID" value="MDN3563787.1"/>
    <property type="molecule type" value="Genomic_DNA"/>
</dbReference>